<feature type="compositionally biased region" description="Basic and acidic residues" evidence="1">
    <location>
        <begin position="89"/>
        <end position="105"/>
    </location>
</feature>
<sequence length="170" mass="18669">MLPLPTRGPTLEANPSQPLSPFEIPSCQRAVFPTTSIDDNTTHFECKGAAGEGEPVWDTRGRLDEDEVEQAAEVDIGEVQPCTQFQPHPELKPTRSNNPEERLSERQTSLPTNVTVGFSRIEAVRSTDLLGSSSFVDMLHGYTELDKELDQLAPLVRARIAAGLPPYSVL</sequence>
<protein>
    <submittedName>
        <fullName evidence="2">Uncharacterized protein</fullName>
    </submittedName>
</protein>
<accession>A0A0C3PZX8</accession>
<feature type="region of interest" description="Disordered" evidence="1">
    <location>
        <begin position="1"/>
        <end position="22"/>
    </location>
</feature>
<dbReference type="AlphaFoldDB" id="A0A0C3PZX8"/>
<dbReference type="Proteomes" id="UP000054248">
    <property type="component" value="Unassembled WGS sequence"/>
</dbReference>
<reference evidence="3" key="2">
    <citation type="submission" date="2015-01" db="EMBL/GenBank/DDBJ databases">
        <title>Evolutionary Origins and Diversification of the Mycorrhizal Mutualists.</title>
        <authorList>
            <consortium name="DOE Joint Genome Institute"/>
            <consortium name="Mycorrhizal Genomics Consortium"/>
            <person name="Kohler A."/>
            <person name="Kuo A."/>
            <person name="Nagy L.G."/>
            <person name="Floudas D."/>
            <person name="Copeland A."/>
            <person name="Barry K.W."/>
            <person name="Cichocki N."/>
            <person name="Veneault-Fourrey C."/>
            <person name="LaButti K."/>
            <person name="Lindquist E.A."/>
            <person name="Lipzen A."/>
            <person name="Lundell T."/>
            <person name="Morin E."/>
            <person name="Murat C."/>
            <person name="Riley R."/>
            <person name="Ohm R."/>
            <person name="Sun H."/>
            <person name="Tunlid A."/>
            <person name="Henrissat B."/>
            <person name="Grigoriev I.V."/>
            <person name="Hibbett D.S."/>
            <person name="Martin F."/>
        </authorList>
    </citation>
    <scope>NUCLEOTIDE SEQUENCE [LARGE SCALE GENOMIC DNA]</scope>
    <source>
        <strain evidence="3">MUT 4182</strain>
    </source>
</reference>
<evidence type="ECO:0000256" key="1">
    <source>
        <dbReference type="SAM" id="MobiDB-lite"/>
    </source>
</evidence>
<dbReference type="EMBL" id="KN823977">
    <property type="protein sequence ID" value="KIO15541.1"/>
    <property type="molecule type" value="Genomic_DNA"/>
</dbReference>
<gene>
    <name evidence="2" type="ORF">M407DRAFT_34868</name>
</gene>
<evidence type="ECO:0000313" key="3">
    <source>
        <dbReference type="Proteomes" id="UP000054248"/>
    </source>
</evidence>
<reference evidence="2 3" key="1">
    <citation type="submission" date="2014-04" db="EMBL/GenBank/DDBJ databases">
        <authorList>
            <consortium name="DOE Joint Genome Institute"/>
            <person name="Kuo A."/>
            <person name="Girlanda M."/>
            <person name="Perotto S."/>
            <person name="Kohler A."/>
            <person name="Nagy L.G."/>
            <person name="Floudas D."/>
            <person name="Copeland A."/>
            <person name="Barry K.W."/>
            <person name="Cichocki N."/>
            <person name="Veneault-Fourrey C."/>
            <person name="LaButti K."/>
            <person name="Lindquist E.A."/>
            <person name="Lipzen A."/>
            <person name="Lundell T."/>
            <person name="Morin E."/>
            <person name="Murat C."/>
            <person name="Sun H."/>
            <person name="Tunlid A."/>
            <person name="Henrissat B."/>
            <person name="Grigoriev I.V."/>
            <person name="Hibbett D.S."/>
            <person name="Martin F."/>
            <person name="Nordberg H.P."/>
            <person name="Cantor M.N."/>
            <person name="Hua S.X."/>
        </authorList>
    </citation>
    <scope>NUCLEOTIDE SEQUENCE [LARGE SCALE GENOMIC DNA]</scope>
    <source>
        <strain evidence="2 3">MUT 4182</strain>
    </source>
</reference>
<feature type="region of interest" description="Disordered" evidence="1">
    <location>
        <begin position="75"/>
        <end position="110"/>
    </location>
</feature>
<name>A0A0C3PZX8_9AGAM</name>
<evidence type="ECO:0000313" key="2">
    <source>
        <dbReference type="EMBL" id="KIO15541.1"/>
    </source>
</evidence>
<keyword evidence="3" id="KW-1185">Reference proteome</keyword>
<dbReference type="HOGENOM" id="CLU_1571756_0_0_1"/>
<organism evidence="2 3">
    <name type="scientific">Tulasnella calospora MUT 4182</name>
    <dbReference type="NCBI Taxonomy" id="1051891"/>
    <lineage>
        <taxon>Eukaryota</taxon>
        <taxon>Fungi</taxon>
        <taxon>Dikarya</taxon>
        <taxon>Basidiomycota</taxon>
        <taxon>Agaricomycotina</taxon>
        <taxon>Agaricomycetes</taxon>
        <taxon>Cantharellales</taxon>
        <taxon>Tulasnellaceae</taxon>
        <taxon>Tulasnella</taxon>
    </lineage>
</organism>
<proteinExistence type="predicted"/>